<organism evidence="2 3">
    <name type="scientific">Nitrososphaera gargensis (strain Ga9.2)</name>
    <dbReference type="NCBI Taxonomy" id="1237085"/>
    <lineage>
        <taxon>Archaea</taxon>
        <taxon>Nitrososphaerota</taxon>
        <taxon>Nitrososphaeria</taxon>
        <taxon>Nitrososphaerales</taxon>
        <taxon>Nitrososphaeraceae</taxon>
        <taxon>Nitrososphaera</taxon>
    </lineage>
</organism>
<dbReference type="Gene3D" id="3.40.50.2300">
    <property type="match status" value="1"/>
</dbReference>
<feature type="domain" description="Response regulatory" evidence="1">
    <location>
        <begin position="8"/>
        <end position="61"/>
    </location>
</feature>
<dbReference type="PROSITE" id="PS50110">
    <property type="entry name" value="RESPONSE_REGULATORY"/>
    <property type="match status" value="1"/>
</dbReference>
<evidence type="ECO:0000313" key="3">
    <source>
        <dbReference type="Proteomes" id="UP000008037"/>
    </source>
</evidence>
<evidence type="ECO:0000313" key="2">
    <source>
        <dbReference type="EMBL" id="AFU58113.1"/>
    </source>
</evidence>
<dbReference type="BioCyc" id="CNIT1237085:G1324-1171-MONOMER"/>
<dbReference type="KEGG" id="nga:Ngar_c11730"/>
<dbReference type="InterPro" id="IPR001789">
    <property type="entry name" value="Sig_transdc_resp-reg_receiver"/>
</dbReference>
<dbReference type="GO" id="GO:0000160">
    <property type="term" value="P:phosphorelay signal transduction system"/>
    <property type="evidence" value="ECO:0007669"/>
    <property type="project" value="InterPro"/>
</dbReference>
<dbReference type="InterPro" id="IPR011006">
    <property type="entry name" value="CheY-like_superfamily"/>
</dbReference>
<gene>
    <name evidence="2" type="ordered locus">Ngar_c11730</name>
</gene>
<dbReference type="AlphaFoldDB" id="K0IGZ3"/>
<dbReference type="EMBL" id="CP002408">
    <property type="protein sequence ID" value="AFU58113.1"/>
    <property type="molecule type" value="Genomic_DNA"/>
</dbReference>
<protein>
    <submittedName>
        <fullName evidence="2">Putative short signal transduction response regulator, receiver domain protein</fullName>
    </submittedName>
</protein>
<dbReference type="STRING" id="1237085.Ngar_c11730"/>
<keyword evidence="3" id="KW-1185">Reference proteome</keyword>
<dbReference type="SUPFAM" id="SSF52172">
    <property type="entry name" value="CheY-like"/>
    <property type="match status" value="1"/>
</dbReference>
<dbReference type="Proteomes" id="UP000008037">
    <property type="component" value="Chromosome"/>
</dbReference>
<name>K0IGZ3_NITGG</name>
<evidence type="ECO:0000259" key="1">
    <source>
        <dbReference type="PROSITE" id="PS50110"/>
    </source>
</evidence>
<proteinExistence type="predicted"/>
<dbReference type="InParanoid" id="K0IGZ3"/>
<dbReference type="HOGENOM" id="CLU_2911647_0_0_2"/>
<accession>K0IGZ3</accession>
<sequence>MSTLTSKRTLLVDDEQDVLTVFKKALGSKGYEVDAFNDPTKALIDFAPGRYDIVITDVKMP</sequence>
<dbReference type="Pfam" id="PF00072">
    <property type="entry name" value="Response_reg"/>
    <property type="match status" value="1"/>
</dbReference>
<reference evidence="2 3" key="1">
    <citation type="journal article" date="2012" name="Environ. Microbiol.">
        <title>The genome of the ammonia-oxidizing Candidatus Nitrososphaera gargensis: insights into metabolic versatility and environmental adaptations.</title>
        <authorList>
            <person name="Spang A."/>
            <person name="Poehlein A."/>
            <person name="Offre P."/>
            <person name="Zumbragel S."/>
            <person name="Haider S."/>
            <person name="Rychlik N."/>
            <person name="Nowka B."/>
            <person name="Schmeisser C."/>
            <person name="Lebedeva E.V."/>
            <person name="Rattei T."/>
            <person name="Bohm C."/>
            <person name="Schmid M."/>
            <person name="Galushko A."/>
            <person name="Hatzenpichler R."/>
            <person name="Weinmaier T."/>
            <person name="Daniel R."/>
            <person name="Schleper C."/>
            <person name="Spieck E."/>
            <person name="Streit W."/>
            <person name="Wagner M."/>
        </authorList>
    </citation>
    <scope>NUCLEOTIDE SEQUENCE [LARGE SCALE GENOMIC DNA]</scope>
    <source>
        <strain evidence="3">Ga9.2</strain>
    </source>
</reference>